<reference evidence="2" key="1">
    <citation type="journal article" date="2010" name="Insect Mol. Biol.">
        <title>The draft genome sequence of Arsenophonus nasoniae, son-killer bacterium of Nasonia vitripennis, reveals genes associated with virulence and symbiosis.</title>
        <authorList>
            <person name="Wilkes T."/>
            <person name="Darby A.C."/>
            <person name="Choi J."/>
            <person name="Colborne J.K."/>
            <person name="Werren J.H."/>
            <person name="Hurst G.D.D."/>
        </authorList>
    </citation>
    <scope>NUCLEOTIDE SEQUENCE</scope>
</reference>
<proteinExistence type="predicted"/>
<protein>
    <submittedName>
        <fullName evidence="2">Uncharacterized protein</fullName>
    </submittedName>
</protein>
<evidence type="ECO:0000256" key="1">
    <source>
        <dbReference type="SAM" id="Phobius"/>
    </source>
</evidence>
<name>D2U0R7_9GAMM</name>
<evidence type="ECO:0000313" key="2">
    <source>
        <dbReference type="EMBL" id="CBA74044.1"/>
    </source>
</evidence>
<accession>D2U0R7</accession>
<gene>
    <name evidence="2" type="ORF">ARN_21050</name>
</gene>
<dbReference type="AlphaFoldDB" id="D2U0R7"/>
<dbReference type="EMBL" id="FN545218">
    <property type="protein sequence ID" value="CBA74044.1"/>
    <property type="molecule type" value="Genomic_DNA"/>
</dbReference>
<keyword evidence="1" id="KW-1133">Transmembrane helix</keyword>
<keyword evidence="1" id="KW-0472">Membrane</keyword>
<keyword evidence="1" id="KW-0812">Transmembrane</keyword>
<sequence>MFKNFEDKIPTYTIFTTLLCLNIAMLSVNISLSRSTNKLRENVKQVNESSAYLSDRKTLVFNLIDMTKENIEKALDKTPNQKMIKPSDLLDLGKKNEK</sequence>
<feature type="transmembrane region" description="Helical" evidence="1">
    <location>
        <begin position="12"/>
        <end position="32"/>
    </location>
</feature>
<organism evidence="2">
    <name type="scientific">Arsenophonus nasoniae</name>
    <name type="common">son-killer infecting Nasonia vitripennis</name>
    <dbReference type="NCBI Taxonomy" id="638"/>
    <lineage>
        <taxon>Bacteria</taxon>
        <taxon>Pseudomonadati</taxon>
        <taxon>Pseudomonadota</taxon>
        <taxon>Gammaproteobacteria</taxon>
        <taxon>Enterobacterales</taxon>
        <taxon>Morganellaceae</taxon>
        <taxon>Arsenophonus</taxon>
    </lineage>
</organism>